<dbReference type="Pfam" id="PF04750">
    <property type="entry name" value="Far-17a_AIG1"/>
    <property type="match status" value="1"/>
</dbReference>
<dbReference type="Proteomes" id="UP000510647">
    <property type="component" value="Chromosome 8"/>
</dbReference>
<dbReference type="EMBL" id="CP059274">
    <property type="protein sequence ID" value="QLQ82628.1"/>
    <property type="molecule type" value="Genomic_DNA"/>
</dbReference>
<feature type="transmembrane region" description="Helical" evidence="5">
    <location>
        <begin position="197"/>
        <end position="215"/>
    </location>
</feature>
<dbReference type="AlphaFoldDB" id="A0A7H9HY13"/>
<evidence type="ECO:0000256" key="4">
    <source>
        <dbReference type="ARBA" id="ARBA00023136"/>
    </source>
</evidence>
<keyword evidence="4 5" id="KW-0472">Membrane</keyword>
<dbReference type="GO" id="GO:0016020">
    <property type="term" value="C:membrane"/>
    <property type="evidence" value="ECO:0007669"/>
    <property type="project" value="InterPro"/>
</dbReference>
<dbReference type="InterPro" id="IPR006838">
    <property type="entry name" value="ADTRP_AIG1"/>
</dbReference>
<evidence type="ECO:0000256" key="3">
    <source>
        <dbReference type="ARBA" id="ARBA00022989"/>
    </source>
</evidence>
<protein>
    <submittedName>
        <fullName evidence="6">Uncharacterized protein</fullName>
    </submittedName>
</protein>
<accession>A0A7H9HY13</accession>
<feature type="transmembrane region" description="Helical" evidence="5">
    <location>
        <begin position="7"/>
        <end position="25"/>
    </location>
</feature>
<keyword evidence="2 5" id="KW-0812">Transmembrane</keyword>
<organism evidence="6 7">
    <name type="scientific">Torulaspora globosa</name>
    <dbReference type="NCBI Taxonomy" id="48254"/>
    <lineage>
        <taxon>Eukaryota</taxon>
        <taxon>Fungi</taxon>
        <taxon>Dikarya</taxon>
        <taxon>Ascomycota</taxon>
        <taxon>Saccharomycotina</taxon>
        <taxon>Saccharomycetes</taxon>
        <taxon>Saccharomycetales</taxon>
        <taxon>Saccharomycetaceae</taxon>
        <taxon>Torulaspora</taxon>
    </lineage>
</organism>
<name>A0A7H9HY13_9SACH</name>
<dbReference type="PANTHER" id="PTHR10989:SF16">
    <property type="entry name" value="AT02829P-RELATED"/>
    <property type="match status" value="1"/>
</dbReference>
<feature type="transmembrane region" description="Helical" evidence="5">
    <location>
        <begin position="78"/>
        <end position="102"/>
    </location>
</feature>
<evidence type="ECO:0000256" key="1">
    <source>
        <dbReference type="ARBA" id="ARBA00004127"/>
    </source>
</evidence>
<comment type="subcellular location">
    <subcellularLocation>
        <location evidence="1">Endomembrane system</location>
        <topology evidence="1">Multi-pass membrane protein</topology>
    </subcellularLocation>
</comment>
<proteinExistence type="predicted"/>
<evidence type="ECO:0000313" key="7">
    <source>
        <dbReference type="Proteomes" id="UP000510647"/>
    </source>
</evidence>
<gene>
    <name evidence="6" type="ORF">HG537_0H03910</name>
</gene>
<evidence type="ECO:0000256" key="5">
    <source>
        <dbReference type="SAM" id="Phobius"/>
    </source>
</evidence>
<evidence type="ECO:0000313" key="6">
    <source>
        <dbReference type="EMBL" id="QLQ82628.1"/>
    </source>
</evidence>
<feature type="transmembrane region" description="Helical" evidence="5">
    <location>
        <begin position="45"/>
        <end position="66"/>
    </location>
</feature>
<reference evidence="6 7" key="1">
    <citation type="submission" date="2020-06" db="EMBL/GenBank/DDBJ databases">
        <title>The yeast mating-type switching endonuclease HO is a domesticated member of an unorthodox homing genetic element family.</title>
        <authorList>
            <person name="Coughlan A.Y."/>
            <person name="Lombardi L."/>
            <person name="Braun-Galleani S."/>
            <person name="Martos A.R."/>
            <person name="Galeote V."/>
            <person name="Bigey F."/>
            <person name="Dequin S."/>
            <person name="Byrne K.P."/>
            <person name="Wolfe K.H."/>
        </authorList>
    </citation>
    <scope>NUCLEOTIDE SEQUENCE [LARGE SCALE GENOMIC DNA]</scope>
    <source>
        <strain evidence="6 7">CBS2947</strain>
    </source>
</reference>
<dbReference type="OrthoDB" id="1898221at2759"/>
<sequence>MQPPATVVSFVINIASLIVVSYGLYTCTAVELPPSLRDAGHKQFLTNLCATFTIFNELCNIANFVAQSSGSHVKWLSFVARHVTLPLAMGLESVVAAVYWPLRIFAMHLIFTSGPDDHKCPIPLSSDLAIHLAPISFLLCDHYLSGAGSKFRVSNRVASSIVLVLGFGYKAYLDTLIDKDAGQAFPYPFLDVEEPRRSIIAGLVTSLFMAFYVLYQHKPPRSLTPRKP</sequence>
<evidence type="ECO:0000256" key="2">
    <source>
        <dbReference type="ARBA" id="ARBA00022692"/>
    </source>
</evidence>
<dbReference type="GO" id="GO:0012505">
    <property type="term" value="C:endomembrane system"/>
    <property type="evidence" value="ECO:0007669"/>
    <property type="project" value="UniProtKB-SubCell"/>
</dbReference>
<keyword evidence="7" id="KW-1185">Reference proteome</keyword>
<dbReference type="PANTHER" id="PTHR10989">
    <property type="entry name" value="ANDROGEN-INDUCED PROTEIN 1-RELATED"/>
    <property type="match status" value="1"/>
</dbReference>
<keyword evidence="3 5" id="KW-1133">Transmembrane helix</keyword>